<evidence type="ECO:0000256" key="1">
    <source>
        <dbReference type="ARBA" id="ARBA00023015"/>
    </source>
</evidence>
<dbReference type="AlphaFoldDB" id="A0A5B0E2I7"/>
<dbReference type="Proteomes" id="UP000324738">
    <property type="component" value="Unassembled WGS sequence"/>
</dbReference>
<dbReference type="InterPro" id="IPR018060">
    <property type="entry name" value="HTH_AraC"/>
</dbReference>
<dbReference type="SMART" id="SM00342">
    <property type="entry name" value="HTH_ARAC"/>
    <property type="match status" value="1"/>
</dbReference>
<dbReference type="InterPro" id="IPR029062">
    <property type="entry name" value="Class_I_gatase-like"/>
</dbReference>
<evidence type="ECO:0000313" key="6">
    <source>
        <dbReference type="Proteomes" id="UP000324738"/>
    </source>
</evidence>
<evidence type="ECO:0000256" key="2">
    <source>
        <dbReference type="ARBA" id="ARBA00023125"/>
    </source>
</evidence>
<dbReference type="CDD" id="cd03136">
    <property type="entry name" value="GATase1_AraC_ArgR_like"/>
    <property type="match status" value="1"/>
</dbReference>
<organism evidence="5 6">
    <name type="scientific">Aureimonas fodinaquatilis</name>
    <dbReference type="NCBI Taxonomy" id="2565783"/>
    <lineage>
        <taxon>Bacteria</taxon>
        <taxon>Pseudomonadati</taxon>
        <taxon>Pseudomonadota</taxon>
        <taxon>Alphaproteobacteria</taxon>
        <taxon>Hyphomicrobiales</taxon>
        <taxon>Aurantimonadaceae</taxon>
        <taxon>Aureimonas</taxon>
    </lineage>
</organism>
<evidence type="ECO:0000256" key="3">
    <source>
        <dbReference type="ARBA" id="ARBA00023163"/>
    </source>
</evidence>
<dbReference type="Pfam" id="PF12833">
    <property type="entry name" value="HTH_18"/>
    <property type="match status" value="1"/>
</dbReference>
<name>A0A5B0E2I7_9HYPH</name>
<dbReference type="RefSeq" id="WP_149298349.1">
    <property type="nucleotide sequence ID" value="NZ_VTWH01000001.1"/>
</dbReference>
<sequence length="332" mass="36746">MTAKTDLSAMVRFGFLTMPNYSMIAATAAIEACRMANYIADRAIYQWQVVTLSGEPAVASNGLWMGETHALADMERPDVVFVCGGVSIRQATGLRLLEELRRLARRDIALGSLCTGSYALAQAGLLDGYRCAIHWESLPAISEEFPDISFVDDIFVVDRDRLTCTGGNAPTYLMARLIEARLGSEVTRGISEQFILERLRGGAESQRPFAKGQERLHPALQEAARLMKRTLNAPLAITAIAQRVGLSSRQLERLFQQHARVSPAEYYMALRLAHARLLLRQSSMKVTAVGMACGFVSSAHFSSSYRRHYGYAPRAERQPHDYRPSEALEGVS</sequence>
<dbReference type="PROSITE" id="PS00041">
    <property type="entry name" value="HTH_ARAC_FAMILY_1"/>
    <property type="match status" value="1"/>
</dbReference>
<protein>
    <submittedName>
        <fullName evidence="5">GlxA family transcriptional regulator</fullName>
    </submittedName>
</protein>
<dbReference type="GO" id="GO:0043565">
    <property type="term" value="F:sequence-specific DNA binding"/>
    <property type="evidence" value="ECO:0007669"/>
    <property type="project" value="InterPro"/>
</dbReference>
<proteinExistence type="predicted"/>
<evidence type="ECO:0000313" key="5">
    <source>
        <dbReference type="EMBL" id="KAA0972542.1"/>
    </source>
</evidence>
<dbReference type="InterPro" id="IPR009057">
    <property type="entry name" value="Homeodomain-like_sf"/>
</dbReference>
<keyword evidence="1" id="KW-0805">Transcription regulation</keyword>
<keyword evidence="6" id="KW-1185">Reference proteome</keyword>
<dbReference type="PANTHER" id="PTHR43130:SF3">
    <property type="entry name" value="HTH-TYPE TRANSCRIPTIONAL REGULATOR RV1931C"/>
    <property type="match status" value="1"/>
</dbReference>
<feature type="domain" description="HTH araC/xylS-type" evidence="4">
    <location>
        <begin position="221"/>
        <end position="319"/>
    </location>
</feature>
<dbReference type="InterPro" id="IPR018062">
    <property type="entry name" value="HTH_AraC-typ_CS"/>
</dbReference>
<evidence type="ECO:0000259" key="4">
    <source>
        <dbReference type="PROSITE" id="PS01124"/>
    </source>
</evidence>
<dbReference type="SUPFAM" id="SSF52317">
    <property type="entry name" value="Class I glutamine amidotransferase-like"/>
    <property type="match status" value="1"/>
</dbReference>
<dbReference type="PROSITE" id="PS01124">
    <property type="entry name" value="HTH_ARAC_FAMILY_2"/>
    <property type="match status" value="1"/>
</dbReference>
<dbReference type="SUPFAM" id="SSF46689">
    <property type="entry name" value="Homeodomain-like"/>
    <property type="match status" value="2"/>
</dbReference>
<comment type="caution">
    <text evidence="5">The sequence shown here is derived from an EMBL/GenBank/DDBJ whole genome shotgun (WGS) entry which is preliminary data.</text>
</comment>
<dbReference type="EMBL" id="VTWH01000001">
    <property type="protein sequence ID" value="KAA0972542.1"/>
    <property type="molecule type" value="Genomic_DNA"/>
</dbReference>
<dbReference type="PANTHER" id="PTHR43130">
    <property type="entry name" value="ARAC-FAMILY TRANSCRIPTIONAL REGULATOR"/>
    <property type="match status" value="1"/>
</dbReference>
<dbReference type="OrthoDB" id="9793400at2"/>
<dbReference type="Gene3D" id="1.10.10.60">
    <property type="entry name" value="Homeodomain-like"/>
    <property type="match status" value="1"/>
</dbReference>
<keyword evidence="3" id="KW-0804">Transcription</keyword>
<dbReference type="InterPro" id="IPR052158">
    <property type="entry name" value="INH-QAR"/>
</dbReference>
<dbReference type="GO" id="GO:0003700">
    <property type="term" value="F:DNA-binding transcription factor activity"/>
    <property type="evidence" value="ECO:0007669"/>
    <property type="project" value="InterPro"/>
</dbReference>
<accession>A0A5B0E2I7</accession>
<dbReference type="Pfam" id="PF01965">
    <property type="entry name" value="DJ-1_PfpI"/>
    <property type="match status" value="1"/>
</dbReference>
<dbReference type="InterPro" id="IPR002818">
    <property type="entry name" value="DJ-1/PfpI"/>
</dbReference>
<reference evidence="5 6" key="1">
    <citation type="submission" date="2019-08" db="EMBL/GenBank/DDBJ databases">
        <title>Aureimonas fodiniaquatilis sp. nov., isolated from a coal mine wastewater.</title>
        <authorList>
            <person name="Kim W."/>
        </authorList>
    </citation>
    <scope>NUCLEOTIDE SEQUENCE [LARGE SCALE GENOMIC DNA]</scope>
    <source>
        <strain evidence="5 6">CAU 1482</strain>
    </source>
</reference>
<keyword evidence="2" id="KW-0238">DNA-binding</keyword>
<gene>
    <name evidence="5" type="ORF">FPY71_05520</name>
</gene>
<dbReference type="Gene3D" id="3.40.50.880">
    <property type="match status" value="1"/>
</dbReference>